<dbReference type="SMART" id="SM00482">
    <property type="entry name" value="POLAc"/>
    <property type="match status" value="1"/>
</dbReference>
<keyword evidence="5" id="KW-1185">Reference proteome</keyword>
<dbReference type="GO" id="GO:0003677">
    <property type="term" value="F:DNA binding"/>
    <property type="evidence" value="ECO:0007669"/>
    <property type="project" value="InterPro"/>
</dbReference>
<dbReference type="InterPro" id="IPR043502">
    <property type="entry name" value="DNA/RNA_pol_sf"/>
</dbReference>
<dbReference type="GO" id="GO:0003887">
    <property type="term" value="F:DNA-directed DNA polymerase activity"/>
    <property type="evidence" value="ECO:0007669"/>
    <property type="project" value="InterPro"/>
</dbReference>
<dbReference type="Pfam" id="PF00476">
    <property type="entry name" value="DNA_pol_A"/>
    <property type="match status" value="1"/>
</dbReference>
<dbReference type="Gene3D" id="1.10.150.20">
    <property type="entry name" value="5' to 3' exonuclease, C-terminal subdomain"/>
    <property type="match status" value="1"/>
</dbReference>
<dbReference type="Proteomes" id="UP000272247">
    <property type="component" value="Segment"/>
</dbReference>
<reference evidence="4 5" key="1">
    <citation type="submission" date="2016-11" db="EMBL/GenBank/DDBJ databases">
        <authorList>
            <person name="Gasic K."/>
        </authorList>
    </citation>
    <scope>NUCLEOTIDE SEQUENCE [LARGE SCALE GENOMIC DNA]</scope>
</reference>
<keyword evidence="2" id="KW-1194">Viral DNA replication</keyword>
<dbReference type="GO" id="GO:0039693">
    <property type="term" value="P:viral DNA genome replication"/>
    <property type="evidence" value="ECO:0007669"/>
    <property type="project" value="UniProtKB-KW"/>
</dbReference>
<evidence type="ECO:0000256" key="1">
    <source>
        <dbReference type="ARBA" id="ARBA00022705"/>
    </source>
</evidence>
<dbReference type="PANTHER" id="PTHR10133">
    <property type="entry name" value="DNA POLYMERASE I"/>
    <property type="match status" value="1"/>
</dbReference>
<evidence type="ECO:0000259" key="3">
    <source>
        <dbReference type="SMART" id="SM00482"/>
    </source>
</evidence>
<dbReference type="InterPro" id="IPR002298">
    <property type="entry name" value="DNA_polymerase_A"/>
</dbReference>
<dbReference type="SUPFAM" id="SSF56672">
    <property type="entry name" value="DNA/RNA polymerases"/>
    <property type="match status" value="1"/>
</dbReference>
<protein>
    <submittedName>
        <fullName evidence="4">DNA polymerase A family protein</fullName>
    </submittedName>
</protein>
<organism evidence="4 5">
    <name type="scientific">Xanthomonas phage KPhi1</name>
    <dbReference type="NCBI Taxonomy" id="1927017"/>
    <lineage>
        <taxon>Viruses</taxon>
        <taxon>Duplodnaviria</taxon>
        <taxon>Heunggongvirae</taxon>
        <taxon>Uroviricota</taxon>
        <taxon>Caudoviricetes</taxon>
        <taxon>Kantovirinae</taxon>
        <taxon>Beograduvirus</taxon>
        <taxon>Beograduvirus KPhi1</taxon>
    </lineage>
</organism>
<accession>A0A3G1GLD2</accession>
<feature type="domain" description="DNA-directed DNA polymerase family A palm" evidence="3">
    <location>
        <begin position="376"/>
        <end position="620"/>
    </location>
</feature>
<evidence type="ECO:0000313" key="4">
    <source>
        <dbReference type="EMBL" id="APQ41885.1"/>
    </source>
</evidence>
<name>A0A3G1GLD2_9CAUD</name>
<dbReference type="InterPro" id="IPR001098">
    <property type="entry name" value="DNA-dir_DNA_pol_A_palm_dom"/>
</dbReference>
<dbReference type="EMBL" id="KY210139">
    <property type="protein sequence ID" value="APQ41885.1"/>
    <property type="molecule type" value="Genomic_DNA"/>
</dbReference>
<dbReference type="GO" id="GO:0006261">
    <property type="term" value="P:DNA-templated DNA replication"/>
    <property type="evidence" value="ECO:0007669"/>
    <property type="project" value="InterPro"/>
</dbReference>
<proteinExistence type="predicted"/>
<evidence type="ECO:0000256" key="2">
    <source>
        <dbReference type="ARBA" id="ARBA00023109"/>
    </source>
</evidence>
<gene>
    <name evidence="4" type="ORF">K1pha_6</name>
</gene>
<sequence>MSPNRDGLFLDFETASKTDLKAHGLARYLACPTTKPYCFTFALPGMRQADLWELGRPVPRQIVSHIQAGKPFRAHNAGFDALMWNQVLPRWAPGLPQLNLHGQVQCSAARARYNGLPGSLERAALALGLPVQKDMEGSAAMKELMTHPEWTPQSHPELFARVYKYALLDTDVMIALWGATQPMPAQEQLYWQLDLEVNMRGFGVDLEAARGMSQMFDLAHAMIDFELETATEGKLLSASEVQKIRKYAAELGEDMDDSGRETVKGLLERTDIPAALRDVLALRLDASRAPKKHGAILRAEVDARMCHSTVYHGALSGRSAAMGCGDAQLLNVARPRPGRKWKETITFLDAARRRDFDFLSRPDVGPPLAALADAQRHLFCATQAGHTLVAADLSGIEARLTPWCADDEAVLVEFEQGIDGYVSEAMSIFKLEREAVTDDQRQIGKVVRLSLGFGGGDGALDNMAQNYGVKLPEELRRQIVWGYREGHPKMSTWWSTLEFAALMALDQPGRRIEMPIGRGMCSKIVFVKDAVAMRMELPSGRSISYHNARLVLEPGASAPMAVYDKPEGFVETLDRKILSNNTVQGLARDLFWSAMLAVAPHEQIVHHVYDEVILEVPEDRAEMRLQQLLDRLRQAPAWAPGLPLNAEGFVSKFWRK</sequence>
<dbReference type="PANTHER" id="PTHR10133:SF27">
    <property type="entry name" value="DNA POLYMERASE NU"/>
    <property type="match status" value="1"/>
</dbReference>
<evidence type="ECO:0000313" key="5">
    <source>
        <dbReference type="Proteomes" id="UP000272247"/>
    </source>
</evidence>
<keyword evidence="1" id="KW-0235">DNA replication</keyword>
<dbReference type="GO" id="GO:0006302">
    <property type="term" value="P:double-strand break repair"/>
    <property type="evidence" value="ECO:0007669"/>
    <property type="project" value="TreeGrafter"/>
</dbReference>